<organism evidence="1 2">
    <name type="scientific">Thermothielavioides terrestris</name>
    <dbReference type="NCBI Taxonomy" id="2587410"/>
    <lineage>
        <taxon>Eukaryota</taxon>
        <taxon>Fungi</taxon>
        <taxon>Dikarya</taxon>
        <taxon>Ascomycota</taxon>
        <taxon>Pezizomycotina</taxon>
        <taxon>Sordariomycetes</taxon>
        <taxon>Sordariomycetidae</taxon>
        <taxon>Sordariales</taxon>
        <taxon>Chaetomiaceae</taxon>
        <taxon>Thermothielavioides</taxon>
    </lineage>
</organism>
<sequence length="98" mass="10835">NPSLTLRASDPQLGCGPLRLRARRSDLSISSISLHYTFRSKLTPWPLKNFLGRLNPVSAGFGWLGKPDRMSNISDAEPQVSYSFPALARCKAMPGQYV</sequence>
<gene>
    <name evidence="1" type="ORF">TT172_LOCUS7989</name>
</gene>
<reference evidence="1 2" key="1">
    <citation type="submission" date="2018-04" db="EMBL/GenBank/DDBJ databases">
        <authorList>
            <person name="Huttner S."/>
            <person name="Dainat J."/>
        </authorList>
    </citation>
    <scope>NUCLEOTIDE SEQUENCE [LARGE SCALE GENOMIC DNA]</scope>
</reference>
<proteinExistence type="predicted"/>
<evidence type="ECO:0000313" key="2">
    <source>
        <dbReference type="Proteomes" id="UP000289323"/>
    </source>
</evidence>
<protein>
    <submittedName>
        <fullName evidence="1">Fd8f1aed-a4b2-43f6-842d-2e19b8166f81</fullName>
    </submittedName>
</protein>
<feature type="non-terminal residue" evidence="1">
    <location>
        <position position="1"/>
    </location>
</feature>
<name>A0A446BT68_9PEZI</name>
<dbReference type="AlphaFoldDB" id="A0A446BT68"/>
<accession>A0A446BT68</accession>
<evidence type="ECO:0000313" key="1">
    <source>
        <dbReference type="EMBL" id="SPQ25570.1"/>
    </source>
</evidence>
<dbReference type="Proteomes" id="UP000289323">
    <property type="component" value="Unassembled WGS sequence"/>
</dbReference>
<dbReference type="EMBL" id="OUUZ01000015">
    <property type="protein sequence ID" value="SPQ25570.1"/>
    <property type="molecule type" value="Genomic_DNA"/>
</dbReference>